<evidence type="ECO:0000256" key="5">
    <source>
        <dbReference type="PROSITE-ProRule" id="PRU01248"/>
    </source>
</evidence>
<dbReference type="Pfam" id="PF14657">
    <property type="entry name" value="Arm-DNA-bind_4"/>
    <property type="match status" value="1"/>
</dbReference>
<dbReference type="PANTHER" id="PTHR30349:SF64">
    <property type="entry name" value="PROPHAGE INTEGRASE INTD-RELATED"/>
    <property type="match status" value="1"/>
</dbReference>
<gene>
    <name evidence="8" type="ORF">C4B60_20970</name>
</gene>
<evidence type="ECO:0000313" key="8">
    <source>
        <dbReference type="EMBL" id="PPA68440.1"/>
    </source>
</evidence>
<accession>A0A2S5G626</accession>
<evidence type="ECO:0000256" key="2">
    <source>
        <dbReference type="ARBA" id="ARBA00022908"/>
    </source>
</evidence>
<evidence type="ECO:0000256" key="3">
    <source>
        <dbReference type="ARBA" id="ARBA00023125"/>
    </source>
</evidence>
<evidence type="ECO:0000259" key="7">
    <source>
        <dbReference type="PROSITE" id="PS51900"/>
    </source>
</evidence>
<dbReference type="InterPro" id="IPR004107">
    <property type="entry name" value="Integrase_SAM-like_N"/>
</dbReference>
<comment type="similarity">
    <text evidence="1">Belongs to the 'phage' integrase family.</text>
</comment>
<dbReference type="GO" id="GO:0015074">
    <property type="term" value="P:DNA integration"/>
    <property type="evidence" value="ECO:0007669"/>
    <property type="project" value="UniProtKB-KW"/>
</dbReference>
<dbReference type="InterPro" id="IPR044068">
    <property type="entry name" value="CB"/>
</dbReference>
<dbReference type="CDD" id="cd01189">
    <property type="entry name" value="INT_ICEBs1_C_like"/>
    <property type="match status" value="1"/>
</dbReference>
<evidence type="ECO:0000313" key="9">
    <source>
        <dbReference type="Proteomes" id="UP000239047"/>
    </source>
</evidence>
<dbReference type="InterPro" id="IPR028259">
    <property type="entry name" value="AP2-like_int_N"/>
</dbReference>
<dbReference type="InterPro" id="IPR010998">
    <property type="entry name" value="Integrase_recombinase_N"/>
</dbReference>
<evidence type="ECO:0000256" key="4">
    <source>
        <dbReference type="ARBA" id="ARBA00023172"/>
    </source>
</evidence>
<proteinExistence type="inferred from homology"/>
<dbReference type="EMBL" id="PREZ01000013">
    <property type="protein sequence ID" value="PPA68440.1"/>
    <property type="molecule type" value="Genomic_DNA"/>
</dbReference>
<dbReference type="Gene3D" id="1.10.150.130">
    <property type="match status" value="1"/>
</dbReference>
<dbReference type="Gene3D" id="1.10.443.10">
    <property type="entry name" value="Intergrase catalytic core"/>
    <property type="match status" value="1"/>
</dbReference>
<organism evidence="8 9">
    <name type="scientific">Jeotgalibacillus proteolyticus</name>
    <dbReference type="NCBI Taxonomy" id="2082395"/>
    <lineage>
        <taxon>Bacteria</taxon>
        <taxon>Bacillati</taxon>
        <taxon>Bacillota</taxon>
        <taxon>Bacilli</taxon>
        <taxon>Bacillales</taxon>
        <taxon>Caryophanaceae</taxon>
        <taxon>Jeotgalibacillus</taxon>
    </lineage>
</organism>
<dbReference type="RefSeq" id="WP_104059919.1">
    <property type="nucleotide sequence ID" value="NZ_PREZ01000013.1"/>
</dbReference>
<dbReference type="Proteomes" id="UP000239047">
    <property type="component" value="Unassembled WGS sequence"/>
</dbReference>
<dbReference type="GO" id="GO:0003677">
    <property type="term" value="F:DNA binding"/>
    <property type="evidence" value="ECO:0007669"/>
    <property type="project" value="UniProtKB-UniRule"/>
</dbReference>
<dbReference type="InterPro" id="IPR050090">
    <property type="entry name" value="Tyrosine_recombinase_XerCD"/>
</dbReference>
<protein>
    <submittedName>
        <fullName evidence="8">Site-specific integrase</fullName>
    </submittedName>
</protein>
<dbReference type="InterPro" id="IPR011010">
    <property type="entry name" value="DNA_brk_join_enz"/>
</dbReference>
<dbReference type="SUPFAM" id="SSF56349">
    <property type="entry name" value="DNA breaking-rejoining enzymes"/>
    <property type="match status" value="1"/>
</dbReference>
<keyword evidence="2" id="KW-0229">DNA integration</keyword>
<evidence type="ECO:0000259" key="6">
    <source>
        <dbReference type="PROSITE" id="PS51898"/>
    </source>
</evidence>
<dbReference type="PROSITE" id="PS51898">
    <property type="entry name" value="TYR_RECOMBINASE"/>
    <property type="match status" value="1"/>
</dbReference>
<dbReference type="AlphaFoldDB" id="A0A2S5G626"/>
<dbReference type="InterPro" id="IPR013762">
    <property type="entry name" value="Integrase-like_cat_sf"/>
</dbReference>
<dbReference type="Pfam" id="PF00589">
    <property type="entry name" value="Phage_integrase"/>
    <property type="match status" value="1"/>
</dbReference>
<evidence type="ECO:0000256" key="1">
    <source>
        <dbReference type="ARBA" id="ARBA00008857"/>
    </source>
</evidence>
<keyword evidence="9" id="KW-1185">Reference proteome</keyword>
<dbReference type="PANTHER" id="PTHR30349">
    <property type="entry name" value="PHAGE INTEGRASE-RELATED"/>
    <property type="match status" value="1"/>
</dbReference>
<dbReference type="OrthoDB" id="9803188at2"/>
<sequence>MAHILKRGGKWAYIVNVARDPITGKRRQITKSGFKTKKEAQLAAGKVENSISNGGVFLESNITFEDFALQWVDYYATQVKVSSVRARRIAMKHLVSAWANIPLKKISKHMYQSRINELSLQFSHNYIDSIHTTGNMIFKHAIRKDLLKVNPTEGFVMPKKQVTVEDIEQENIQEKFLELVELKEFLTVTKEEGLYLDYLCFVTLAYTGMRVGELHALKWTDIDFTKKAIRITKTYYNPNNVKTGYELLTPKTKKSIRTIVIDEELIQLFKAHKREQAVLKMKQRLLYQDSSFIFADNNGYPIVMKFVAIRLQRLLKKLEINKHITPHSFRHTHTSLLIEAGAGLKEIQERLGHSDINTTMNIYAHMTKNIEEKTSHKFSELTKGLL</sequence>
<dbReference type="PROSITE" id="PS51900">
    <property type="entry name" value="CB"/>
    <property type="match status" value="1"/>
</dbReference>
<reference evidence="8 9" key="1">
    <citation type="submission" date="2018-02" db="EMBL/GenBank/DDBJ databases">
        <title>Jeotgalibacillus proteolyticum sp. nov. a protease producing bacterium isolated from ocean sediments of Laizhou Bay.</title>
        <authorList>
            <person name="Li Y."/>
        </authorList>
    </citation>
    <scope>NUCLEOTIDE SEQUENCE [LARGE SCALE GENOMIC DNA]</scope>
    <source>
        <strain evidence="8 9">22-7</strain>
    </source>
</reference>
<keyword evidence="4" id="KW-0233">DNA recombination</keyword>
<dbReference type="InterPro" id="IPR002104">
    <property type="entry name" value="Integrase_catalytic"/>
</dbReference>
<dbReference type="Pfam" id="PF14659">
    <property type="entry name" value="Phage_int_SAM_3"/>
    <property type="match status" value="1"/>
</dbReference>
<keyword evidence="3 5" id="KW-0238">DNA-binding</keyword>
<comment type="caution">
    <text evidence="8">The sequence shown here is derived from an EMBL/GenBank/DDBJ whole genome shotgun (WGS) entry which is preliminary data.</text>
</comment>
<feature type="domain" description="Tyr recombinase" evidence="6">
    <location>
        <begin position="172"/>
        <end position="377"/>
    </location>
</feature>
<name>A0A2S5G626_9BACL</name>
<dbReference type="GO" id="GO:0006310">
    <property type="term" value="P:DNA recombination"/>
    <property type="evidence" value="ECO:0007669"/>
    <property type="project" value="UniProtKB-KW"/>
</dbReference>
<feature type="domain" description="Core-binding (CB)" evidence="7">
    <location>
        <begin position="62"/>
        <end position="142"/>
    </location>
</feature>